<reference evidence="1 2" key="1">
    <citation type="submission" date="2023-11" db="EMBL/GenBank/DDBJ databases">
        <title>Halocaridina rubra genome assembly.</title>
        <authorList>
            <person name="Smith C."/>
        </authorList>
    </citation>
    <scope>NUCLEOTIDE SEQUENCE [LARGE SCALE GENOMIC DNA]</scope>
    <source>
        <strain evidence="1">EP-1</strain>
        <tissue evidence="1">Whole</tissue>
    </source>
</reference>
<proteinExistence type="predicted"/>
<dbReference type="EMBL" id="JAXCGZ010004081">
    <property type="protein sequence ID" value="KAK7082313.1"/>
    <property type="molecule type" value="Genomic_DNA"/>
</dbReference>
<organism evidence="1 2">
    <name type="scientific">Halocaridina rubra</name>
    <name type="common">Hawaiian red shrimp</name>
    <dbReference type="NCBI Taxonomy" id="373956"/>
    <lineage>
        <taxon>Eukaryota</taxon>
        <taxon>Metazoa</taxon>
        <taxon>Ecdysozoa</taxon>
        <taxon>Arthropoda</taxon>
        <taxon>Crustacea</taxon>
        <taxon>Multicrustacea</taxon>
        <taxon>Malacostraca</taxon>
        <taxon>Eumalacostraca</taxon>
        <taxon>Eucarida</taxon>
        <taxon>Decapoda</taxon>
        <taxon>Pleocyemata</taxon>
        <taxon>Caridea</taxon>
        <taxon>Atyoidea</taxon>
        <taxon>Atyidae</taxon>
        <taxon>Halocaridina</taxon>
    </lineage>
</organism>
<protein>
    <submittedName>
        <fullName evidence="1">Uncharacterized protein</fullName>
    </submittedName>
</protein>
<evidence type="ECO:0000313" key="1">
    <source>
        <dbReference type="EMBL" id="KAK7082313.1"/>
    </source>
</evidence>
<gene>
    <name evidence="1" type="ORF">SK128_003098</name>
</gene>
<name>A0AAN9ABR1_HALRR</name>
<accession>A0AAN9ABR1</accession>
<comment type="caution">
    <text evidence="1">The sequence shown here is derived from an EMBL/GenBank/DDBJ whole genome shotgun (WGS) entry which is preliminary data.</text>
</comment>
<evidence type="ECO:0000313" key="2">
    <source>
        <dbReference type="Proteomes" id="UP001381693"/>
    </source>
</evidence>
<dbReference type="AlphaFoldDB" id="A0AAN9ABR1"/>
<dbReference type="Proteomes" id="UP001381693">
    <property type="component" value="Unassembled WGS sequence"/>
</dbReference>
<sequence length="134" mass="16038">MPIELKFFPERFHPVTKYYLKTLIIVNMTLINKHLFEPIALEYPKEHILCQYFKTVRYTENVLLHFRKVKPKIINKIPEEPDHTQNIIGLLKHFLISILLLQFQSSFSLSICKLQMQFSKFYLTAQYALLSKSY</sequence>
<keyword evidence="2" id="KW-1185">Reference proteome</keyword>